<dbReference type="GO" id="GO:0005829">
    <property type="term" value="C:cytosol"/>
    <property type="evidence" value="ECO:0007669"/>
    <property type="project" value="TreeGrafter"/>
</dbReference>
<keyword evidence="10" id="KW-1185">Reference proteome</keyword>
<dbReference type="SUPFAM" id="SSF82282">
    <property type="entry name" value="Homocysteine S-methyltransferase"/>
    <property type="match status" value="1"/>
</dbReference>
<feature type="binding site" evidence="7">
    <location>
        <position position="206"/>
    </location>
    <ligand>
        <name>Zn(2+)</name>
        <dbReference type="ChEBI" id="CHEBI:29105"/>
    </ligand>
</feature>
<keyword evidence="2 7" id="KW-0489">Methyltransferase</keyword>
<dbReference type="InterPro" id="IPR050554">
    <property type="entry name" value="Met_Synthase/Corrinoid"/>
</dbReference>
<dbReference type="InterPro" id="IPR036589">
    <property type="entry name" value="HCY_dom_sf"/>
</dbReference>
<dbReference type="PANTHER" id="PTHR45833:SF1">
    <property type="entry name" value="METHIONINE SYNTHASE"/>
    <property type="match status" value="1"/>
</dbReference>
<evidence type="ECO:0000256" key="2">
    <source>
        <dbReference type="ARBA" id="ARBA00022603"/>
    </source>
</evidence>
<organism evidence="9 10">
    <name type="scientific">Hydrogenispora ethanolica</name>
    <dbReference type="NCBI Taxonomy" id="1082276"/>
    <lineage>
        <taxon>Bacteria</taxon>
        <taxon>Bacillati</taxon>
        <taxon>Bacillota</taxon>
        <taxon>Hydrogenispora</taxon>
    </lineage>
</organism>
<dbReference type="GO" id="GO:0046872">
    <property type="term" value="F:metal ion binding"/>
    <property type="evidence" value="ECO:0007669"/>
    <property type="project" value="UniProtKB-KW"/>
</dbReference>
<evidence type="ECO:0000256" key="4">
    <source>
        <dbReference type="ARBA" id="ARBA00022691"/>
    </source>
</evidence>
<dbReference type="GO" id="GO:0050667">
    <property type="term" value="P:homocysteine metabolic process"/>
    <property type="evidence" value="ECO:0007669"/>
    <property type="project" value="TreeGrafter"/>
</dbReference>
<dbReference type="Pfam" id="PF02574">
    <property type="entry name" value="S-methyl_trans"/>
    <property type="match status" value="1"/>
</dbReference>
<dbReference type="GO" id="GO:0032259">
    <property type="term" value="P:methylation"/>
    <property type="evidence" value="ECO:0007669"/>
    <property type="project" value="UniProtKB-KW"/>
</dbReference>
<dbReference type="OrthoDB" id="9803687at2"/>
<feature type="binding site" evidence="7">
    <location>
        <position position="271"/>
    </location>
    <ligand>
        <name>Zn(2+)</name>
        <dbReference type="ChEBI" id="CHEBI:29105"/>
    </ligand>
</feature>
<evidence type="ECO:0000259" key="8">
    <source>
        <dbReference type="PROSITE" id="PS50970"/>
    </source>
</evidence>
<keyword evidence="5 7" id="KW-0479">Metal-binding</keyword>
<keyword evidence="3 7" id="KW-0808">Transferase</keyword>
<feature type="domain" description="Hcy-binding" evidence="8">
    <location>
        <begin position="1"/>
        <end position="286"/>
    </location>
</feature>
<dbReference type="AlphaFoldDB" id="A0A4R1RBA6"/>
<dbReference type="Gene3D" id="3.20.20.330">
    <property type="entry name" value="Homocysteine-binding-like domain"/>
    <property type="match status" value="1"/>
</dbReference>
<dbReference type="PROSITE" id="PS50970">
    <property type="entry name" value="HCY"/>
    <property type="match status" value="1"/>
</dbReference>
<evidence type="ECO:0000256" key="1">
    <source>
        <dbReference type="ARBA" id="ARBA00010398"/>
    </source>
</evidence>
<keyword evidence="4" id="KW-0949">S-adenosyl-L-methionine</keyword>
<evidence type="ECO:0000256" key="7">
    <source>
        <dbReference type="PROSITE-ProRule" id="PRU00333"/>
    </source>
</evidence>
<comment type="similarity">
    <text evidence="1">Belongs to the vitamin-B12 dependent methionine synthase family.</text>
</comment>
<protein>
    <submittedName>
        <fullName evidence="9">Methionine synthase I (Cobalamin-dependent)</fullName>
    </submittedName>
</protein>
<evidence type="ECO:0000256" key="3">
    <source>
        <dbReference type="ARBA" id="ARBA00022679"/>
    </source>
</evidence>
<dbReference type="GO" id="GO:0008705">
    <property type="term" value="F:methionine synthase activity"/>
    <property type="evidence" value="ECO:0007669"/>
    <property type="project" value="TreeGrafter"/>
</dbReference>
<dbReference type="Proteomes" id="UP000295008">
    <property type="component" value="Unassembled WGS sequence"/>
</dbReference>
<dbReference type="GO" id="GO:0046653">
    <property type="term" value="P:tetrahydrofolate metabolic process"/>
    <property type="evidence" value="ECO:0007669"/>
    <property type="project" value="TreeGrafter"/>
</dbReference>
<evidence type="ECO:0000256" key="5">
    <source>
        <dbReference type="ARBA" id="ARBA00022723"/>
    </source>
</evidence>
<keyword evidence="7" id="KW-0862">Zinc</keyword>
<dbReference type="RefSeq" id="WP_132015430.1">
    <property type="nucleotide sequence ID" value="NZ_SLUN01000022.1"/>
</dbReference>
<proteinExistence type="inferred from homology"/>
<sequence>MPQSFLDLNRNLLFFDGAMGTMLQKQQVLQPGEAPEILNLTHPDIVAEVHRQYLAAGAQCIETNTFGASRIKLSAEGLESKAAELNTAAVKIAKSVVQENQLVAASIGPTGRMIEPLGDLTFEDAYIAFLEQVQLCAAAGADLISIETMSDIQEAKAAVQASLTVGLPVIASVSFMENGRLLTGFTPEMVAATLSGYPLLALGTNCGLPAVSLQPIIQKMAAYTKIPLIVQPNAGKPFVENGTTVYQESAAEFGAACMELIRSGARVIGGCCGTSPEHIRELRQRSAALLYQVSSNQSQDYLVSKSMLIPAQLEHQPSEVYLLELDAYSELWNQFISGSEDSLIDLIFEIDSQSVQVIRIQANELDAQYRESFRSLVQVLATYWPNLVKAELTDPDLIQIFLSHIPGRAMVCGESDPRLIARTERYGGVYQVIR</sequence>
<accession>A0A4R1RBA6</accession>
<reference evidence="9 10" key="1">
    <citation type="submission" date="2019-03" db="EMBL/GenBank/DDBJ databases">
        <title>Genomic Encyclopedia of Type Strains, Phase IV (KMG-IV): sequencing the most valuable type-strain genomes for metagenomic binning, comparative biology and taxonomic classification.</title>
        <authorList>
            <person name="Goeker M."/>
        </authorList>
    </citation>
    <scope>NUCLEOTIDE SEQUENCE [LARGE SCALE GENOMIC DNA]</scope>
    <source>
        <strain evidence="9 10">LX-B</strain>
    </source>
</reference>
<comment type="cofactor">
    <cofactor evidence="7">
        <name>Zn(2+)</name>
        <dbReference type="ChEBI" id="CHEBI:29105"/>
    </cofactor>
</comment>
<gene>
    <name evidence="9" type="ORF">EDC14_102212</name>
</gene>
<name>A0A4R1RBA6_HYDET</name>
<comment type="caution">
    <text evidence="9">The sequence shown here is derived from an EMBL/GenBank/DDBJ whole genome shotgun (WGS) entry which is preliminary data.</text>
</comment>
<evidence type="ECO:0000256" key="6">
    <source>
        <dbReference type="ARBA" id="ARBA00023285"/>
    </source>
</evidence>
<dbReference type="InterPro" id="IPR003726">
    <property type="entry name" value="HCY_dom"/>
</dbReference>
<keyword evidence="6" id="KW-0170">Cobalt</keyword>
<evidence type="ECO:0000313" key="9">
    <source>
        <dbReference type="EMBL" id="TCL62959.1"/>
    </source>
</evidence>
<evidence type="ECO:0000313" key="10">
    <source>
        <dbReference type="Proteomes" id="UP000295008"/>
    </source>
</evidence>
<dbReference type="PANTHER" id="PTHR45833">
    <property type="entry name" value="METHIONINE SYNTHASE"/>
    <property type="match status" value="1"/>
</dbReference>
<feature type="binding site" evidence="7">
    <location>
        <position position="272"/>
    </location>
    <ligand>
        <name>Zn(2+)</name>
        <dbReference type="ChEBI" id="CHEBI:29105"/>
    </ligand>
</feature>
<dbReference type="EMBL" id="SLUN01000022">
    <property type="protein sequence ID" value="TCL62959.1"/>
    <property type="molecule type" value="Genomic_DNA"/>
</dbReference>